<protein>
    <submittedName>
        <fullName evidence="9">Uncharacterized protein</fullName>
    </submittedName>
</protein>
<dbReference type="GO" id="GO:0005634">
    <property type="term" value="C:nucleus"/>
    <property type="evidence" value="ECO:0007669"/>
    <property type="project" value="UniProtKB-SubCell"/>
</dbReference>
<dbReference type="Gene3D" id="2.30.30.140">
    <property type="match status" value="1"/>
</dbReference>
<keyword evidence="10" id="KW-1185">Reference proteome</keyword>
<evidence type="ECO:0000313" key="10">
    <source>
        <dbReference type="Proteomes" id="UP001642260"/>
    </source>
</evidence>
<comment type="caution">
    <text evidence="9">The sequence shown here is derived from an EMBL/GenBank/DDBJ whole genome shotgun (WGS) entry which is preliminary data.</text>
</comment>
<dbReference type="GO" id="GO:0007064">
    <property type="term" value="P:mitotic sister chromatid cohesion"/>
    <property type="evidence" value="ECO:0007669"/>
    <property type="project" value="UniProtKB-ARBA"/>
</dbReference>
<dbReference type="GO" id="GO:0006281">
    <property type="term" value="P:DNA repair"/>
    <property type="evidence" value="ECO:0007669"/>
    <property type="project" value="UniProtKB-KW"/>
</dbReference>
<gene>
    <name evidence="9" type="ORF">ERUC_LOCUS33626</name>
</gene>
<sequence length="751" mass="84388">MKALVSAHLLRNRDSDVRVYVVSCLTEIMRITAPEAPYNDDQMKEIFKVIVRAFGKLADTTCHTYEKAVTVLDTVSRVRLSLVMLDLECDDLILKMFRQFLKVIRPDHPESVLLSMEAIMVTVIHGSEEVPMDLLEILLSAVKRESQVVSPMASWLVEKVIISCACKLQPCIMDALKSTGTSLDMYSPVVLATCQGEAETYIVVKPKQVEGKLDFRLSHKGDMSKSIARCGTQAHGDEKVRGGDDLKQLLNQVQSENSAETESGSTRRRRRKINSLMSPEGGYSFKTLSSKKVQEKEFGDSSLGKLAAKKAYFPSKVALTNQSVVSSLTPSSKDMKGSRKRSRSKVEGCLPTLPSKKQTVKKENPEEEDYMESDLKKLENSIKTTKSSKKERAQNGSAKAFAKKPLAESKRVETSGKKSAHSESKGASMDPHIRHSSKSKKKISHATTPSTKESGQTAKGHPKRKRAAGEEVESHKSELGEELVGLRMKVWWPLDKKFYEGVIKSYCSRKKRHEVSYTDGDVENLDLNKERWEIIQNSDEKEIDLPDSTLLSEIRRRERAKKSKHVSKNVELSTSANVRSSKKKDHVSNSTKQEKRTKGLLKCVSNEPESREDQNLKSSKEPDAETRRTKGRVEKWRRVTRSMHRESEKDSNAEPECRRGHQELPDDSNAETKADGAEHKEPAADTKAVGEERDYVKEPPADTKVIEEDMCEESHRDVYTSVPETGKVENEVDQKVVKELIKQVGSVRVLV</sequence>
<feature type="region of interest" description="Disordered" evidence="8">
    <location>
        <begin position="556"/>
        <end position="724"/>
    </location>
</feature>
<feature type="compositionally biased region" description="Polar residues" evidence="8">
    <location>
        <begin position="570"/>
        <end position="579"/>
    </location>
</feature>
<evidence type="ECO:0000256" key="7">
    <source>
        <dbReference type="ARBA" id="ARBA00023306"/>
    </source>
</evidence>
<keyword evidence="5" id="KW-0234">DNA repair</keyword>
<feature type="region of interest" description="Disordered" evidence="8">
    <location>
        <begin position="253"/>
        <end position="281"/>
    </location>
</feature>
<evidence type="ECO:0000256" key="2">
    <source>
        <dbReference type="ARBA" id="ARBA00022618"/>
    </source>
</evidence>
<keyword evidence="7" id="KW-0131">Cell cycle</keyword>
<dbReference type="InterPro" id="IPR016024">
    <property type="entry name" value="ARM-type_fold"/>
</dbReference>
<evidence type="ECO:0000256" key="1">
    <source>
        <dbReference type="ARBA" id="ARBA00004123"/>
    </source>
</evidence>
<evidence type="ECO:0000256" key="8">
    <source>
        <dbReference type="SAM" id="MobiDB-lite"/>
    </source>
</evidence>
<comment type="subcellular location">
    <subcellularLocation>
        <location evidence="1">Nucleus</location>
    </subcellularLocation>
</comment>
<dbReference type="Pfam" id="PF20168">
    <property type="entry name" value="PDS5"/>
    <property type="match status" value="1"/>
</dbReference>
<feature type="compositionally biased region" description="Basic and acidic residues" evidence="8">
    <location>
        <begin position="467"/>
        <end position="479"/>
    </location>
</feature>
<feature type="compositionally biased region" description="Basic residues" evidence="8">
    <location>
        <begin position="434"/>
        <end position="444"/>
    </location>
</feature>
<feature type="compositionally biased region" description="Basic and acidic residues" evidence="8">
    <location>
        <begin position="405"/>
        <end position="424"/>
    </location>
</feature>
<dbReference type="AlphaFoldDB" id="A0ABC8LCA8"/>
<evidence type="ECO:0000256" key="4">
    <source>
        <dbReference type="ARBA" id="ARBA00022776"/>
    </source>
</evidence>
<dbReference type="SUPFAM" id="SSF48371">
    <property type="entry name" value="ARM repeat"/>
    <property type="match status" value="1"/>
</dbReference>
<keyword evidence="3" id="KW-0227">DNA damage</keyword>
<name>A0ABC8LCA8_ERUVS</name>
<keyword evidence="6" id="KW-0539">Nucleus</keyword>
<dbReference type="GO" id="GO:0035825">
    <property type="term" value="P:homologous recombination"/>
    <property type="evidence" value="ECO:0007669"/>
    <property type="project" value="UniProtKB-ARBA"/>
</dbReference>
<keyword evidence="4" id="KW-0498">Mitosis</keyword>
<evidence type="ECO:0000256" key="3">
    <source>
        <dbReference type="ARBA" id="ARBA00022763"/>
    </source>
</evidence>
<feature type="compositionally biased region" description="Polar residues" evidence="8">
    <location>
        <begin position="445"/>
        <end position="457"/>
    </location>
</feature>
<evidence type="ECO:0000313" key="9">
    <source>
        <dbReference type="EMBL" id="CAH8381143.1"/>
    </source>
</evidence>
<proteinExistence type="predicted"/>
<dbReference type="GO" id="GO:0051301">
    <property type="term" value="P:cell division"/>
    <property type="evidence" value="ECO:0007669"/>
    <property type="project" value="UniProtKB-KW"/>
</dbReference>
<organism evidence="9 10">
    <name type="scientific">Eruca vesicaria subsp. sativa</name>
    <name type="common">Garden rocket</name>
    <name type="synonym">Eruca sativa</name>
    <dbReference type="NCBI Taxonomy" id="29727"/>
    <lineage>
        <taxon>Eukaryota</taxon>
        <taxon>Viridiplantae</taxon>
        <taxon>Streptophyta</taxon>
        <taxon>Embryophyta</taxon>
        <taxon>Tracheophyta</taxon>
        <taxon>Spermatophyta</taxon>
        <taxon>Magnoliopsida</taxon>
        <taxon>eudicotyledons</taxon>
        <taxon>Gunneridae</taxon>
        <taxon>Pentapetalae</taxon>
        <taxon>rosids</taxon>
        <taxon>malvids</taxon>
        <taxon>Brassicales</taxon>
        <taxon>Brassicaceae</taxon>
        <taxon>Brassiceae</taxon>
        <taxon>Eruca</taxon>
    </lineage>
</organism>
<feature type="region of interest" description="Disordered" evidence="8">
    <location>
        <begin position="324"/>
        <end position="479"/>
    </location>
</feature>
<dbReference type="CDD" id="cd20404">
    <property type="entry name" value="Tudor_Agenet_AtEML-like"/>
    <property type="match status" value="1"/>
</dbReference>
<dbReference type="SUPFAM" id="SSF63748">
    <property type="entry name" value="Tudor/PWWP/MBT"/>
    <property type="match status" value="1"/>
</dbReference>
<dbReference type="Proteomes" id="UP001642260">
    <property type="component" value="Unassembled WGS sequence"/>
</dbReference>
<dbReference type="PANTHER" id="PTHR12663">
    <property type="entry name" value="ANDROGEN INDUCED INHIBITOR OF PROLIFERATION AS3 / PDS5-RELATED"/>
    <property type="match status" value="1"/>
</dbReference>
<evidence type="ECO:0000256" key="6">
    <source>
        <dbReference type="ARBA" id="ARBA00023242"/>
    </source>
</evidence>
<dbReference type="EMBL" id="CAKOAT010508487">
    <property type="protein sequence ID" value="CAH8381143.1"/>
    <property type="molecule type" value="Genomic_DNA"/>
</dbReference>
<evidence type="ECO:0000256" key="5">
    <source>
        <dbReference type="ARBA" id="ARBA00023204"/>
    </source>
</evidence>
<dbReference type="PANTHER" id="PTHR12663:SF35">
    <property type="entry name" value="TUDOR DOMAIN-CONTAINING PROTEIN"/>
    <property type="match status" value="1"/>
</dbReference>
<keyword evidence="2" id="KW-0132">Cell division</keyword>
<feature type="compositionally biased region" description="Basic and acidic residues" evidence="8">
    <location>
        <begin position="608"/>
        <end position="718"/>
    </location>
</feature>
<dbReference type="InterPro" id="IPR039776">
    <property type="entry name" value="Pds5"/>
</dbReference>
<accession>A0ABC8LCA8</accession>
<reference evidence="9 10" key="1">
    <citation type="submission" date="2022-03" db="EMBL/GenBank/DDBJ databases">
        <authorList>
            <person name="Macdonald S."/>
            <person name="Ahmed S."/>
            <person name="Newling K."/>
        </authorList>
    </citation>
    <scope>NUCLEOTIDE SEQUENCE [LARGE SCALE GENOMIC DNA]</scope>
</reference>
<feature type="compositionally biased region" description="Basic residues" evidence="8">
    <location>
        <begin position="557"/>
        <end position="567"/>
    </location>
</feature>
<feature type="compositionally biased region" description="Polar residues" evidence="8">
    <location>
        <begin position="253"/>
        <end position="264"/>
    </location>
</feature>